<gene>
    <name evidence="1" type="ORF">A3I86_01360</name>
</gene>
<dbReference type="EMBL" id="MHWM01000014">
    <property type="protein sequence ID" value="OHB08994.1"/>
    <property type="molecule type" value="Genomic_DNA"/>
</dbReference>
<proteinExistence type="predicted"/>
<evidence type="ECO:0000313" key="1">
    <source>
        <dbReference type="EMBL" id="OHB08994.1"/>
    </source>
</evidence>
<organism evidence="1 2">
    <name type="scientific">Candidatus Zambryskibacteria bacterium RIFCSPLOWO2_02_FULL_39_14</name>
    <dbReference type="NCBI Taxonomy" id="1802769"/>
    <lineage>
        <taxon>Bacteria</taxon>
        <taxon>Candidatus Zambryskiibacteriota</taxon>
    </lineage>
</organism>
<reference evidence="1 2" key="1">
    <citation type="journal article" date="2016" name="Nat. Commun.">
        <title>Thousands of microbial genomes shed light on interconnected biogeochemical processes in an aquifer system.</title>
        <authorList>
            <person name="Anantharaman K."/>
            <person name="Brown C.T."/>
            <person name="Hug L.A."/>
            <person name="Sharon I."/>
            <person name="Castelle C.J."/>
            <person name="Probst A.J."/>
            <person name="Thomas B.C."/>
            <person name="Singh A."/>
            <person name="Wilkins M.J."/>
            <person name="Karaoz U."/>
            <person name="Brodie E.L."/>
            <person name="Williams K.H."/>
            <person name="Hubbard S.S."/>
            <person name="Banfield J.F."/>
        </authorList>
    </citation>
    <scope>NUCLEOTIDE SEQUENCE [LARGE SCALE GENOMIC DNA]</scope>
</reference>
<sequence>MIFTRKIEKCDQNMLEVIKYEQDMLVFSAAKLPEKIGAEKNLFLESFLLHARNLIGFLEVSEKATKDDILITDFKNTVGEPMVPISLNLDRDIKKKINKHCQHLSRNRLKEKWSWDVVGIKDEILRCMNRFYNDL</sequence>
<comment type="caution">
    <text evidence="1">The sequence shown here is derived from an EMBL/GenBank/DDBJ whole genome shotgun (WGS) entry which is preliminary data.</text>
</comment>
<accession>A0A1G2UHT6</accession>
<protein>
    <submittedName>
        <fullName evidence="1">Uncharacterized protein</fullName>
    </submittedName>
</protein>
<name>A0A1G2UHT6_9BACT</name>
<evidence type="ECO:0000313" key="2">
    <source>
        <dbReference type="Proteomes" id="UP000177096"/>
    </source>
</evidence>
<dbReference type="AlphaFoldDB" id="A0A1G2UHT6"/>
<dbReference type="Proteomes" id="UP000177096">
    <property type="component" value="Unassembled WGS sequence"/>
</dbReference>